<name>A0A370HA82_9HYPH</name>
<comment type="caution">
    <text evidence="2">The sequence shown here is derived from an EMBL/GenBank/DDBJ whole genome shotgun (WGS) entry which is preliminary data.</text>
</comment>
<dbReference type="Proteomes" id="UP000254925">
    <property type="component" value="Unassembled WGS sequence"/>
</dbReference>
<reference evidence="2 3" key="1">
    <citation type="submission" date="2018-07" db="EMBL/GenBank/DDBJ databases">
        <title>Genomic Encyclopedia of Type Strains, Phase IV (KMG-IV): sequencing the most valuable type-strain genomes for metagenomic binning, comparative biology and taxonomic classification.</title>
        <authorList>
            <person name="Goeker M."/>
        </authorList>
    </citation>
    <scope>NUCLEOTIDE SEQUENCE [LARGE SCALE GENOMIC DNA]</scope>
    <source>
        <strain evidence="2 3">DSM 14364</strain>
    </source>
</reference>
<evidence type="ECO:0000256" key="1">
    <source>
        <dbReference type="SAM" id="Phobius"/>
    </source>
</evidence>
<keyword evidence="1" id="KW-0812">Transmembrane</keyword>
<evidence type="ECO:0000313" key="3">
    <source>
        <dbReference type="Proteomes" id="UP000254925"/>
    </source>
</evidence>
<sequence>MRTIRRARAVMLTATPDHEVWMHLALSGSAFTFILWFIFAS</sequence>
<keyword evidence="1" id="KW-1133">Transmembrane helix</keyword>
<dbReference type="EMBL" id="QQBB01000018">
    <property type="protein sequence ID" value="RDI51377.1"/>
    <property type="molecule type" value="Genomic_DNA"/>
</dbReference>
<feature type="transmembrane region" description="Helical" evidence="1">
    <location>
        <begin position="20"/>
        <end position="39"/>
    </location>
</feature>
<dbReference type="AlphaFoldDB" id="A0A370HA82"/>
<protein>
    <submittedName>
        <fullName evidence="2">Uncharacterized protein</fullName>
    </submittedName>
</protein>
<gene>
    <name evidence="2" type="ORF">DES45_11833</name>
</gene>
<accession>A0A370HA82</accession>
<keyword evidence="3" id="KW-1185">Reference proteome</keyword>
<organism evidence="2 3">
    <name type="scientific">Microvirga subterranea</name>
    <dbReference type="NCBI Taxonomy" id="186651"/>
    <lineage>
        <taxon>Bacteria</taxon>
        <taxon>Pseudomonadati</taxon>
        <taxon>Pseudomonadota</taxon>
        <taxon>Alphaproteobacteria</taxon>
        <taxon>Hyphomicrobiales</taxon>
        <taxon>Methylobacteriaceae</taxon>
        <taxon>Microvirga</taxon>
    </lineage>
</organism>
<evidence type="ECO:0000313" key="2">
    <source>
        <dbReference type="EMBL" id="RDI51377.1"/>
    </source>
</evidence>
<proteinExistence type="predicted"/>
<keyword evidence="1" id="KW-0472">Membrane</keyword>